<dbReference type="EMBL" id="LAZR01064577">
    <property type="protein sequence ID" value="KKK57260.1"/>
    <property type="molecule type" value="Genomic_DNA"/>
</dbReference>
<name>A0A0F8X8H2_9ZZZZ</name>
<dbReference type="InterPro" id="IPR036240">
    <property type="entry name" value="Gp9-like_sf"/>
</dbReference>
<dbReference type="SUPFAM" id="SSF50017">
    <property type="entry name" value="gp9"/>
    <property type="match status" value="1"/>
</dbReference>
<reference evidence="1" key="1">
    <citation type="journal article" date="2015" name="Nature">
        <title>Complex archaea that bridge the gap between prokaryotes and eukaryotes.</title>
        <authorList>
            <person name="Spang A."/>
            <person name="Saw J.H."/>
            <person name="Jorgensen S.L."/>
            <person name="Zaremba-Niedzwiedzka K."/>
            <person name="Martijn J."/>
            <person name="Lind A.E."/>
            <person name="van Eijk R."/>
            <person name="Schleper C."/>
            <person name="Guy L."/>
            <person name="Ettema T.J."/>
        </authorList>
    </citation>
    <scope>NUCLEOTIDE SEQUENCE</scope>
</reference>
<comment type="caution">
    <text evidence="1">The sequence shown here is derived from an EMBL/GenBank/DDBJ whole genome shotgun (WGS) entry which is preliminary data.</text>
</comment>
<evidence type="ECO:0000313" key="1">
    <source>
        <dbReference type="EMBL" id="KKK57260.1"/>
    </source>
</evidence>
<proteinExistence type="predicted"/>
<dbReference type="AlphaFoldDB" id="A0A0F8X8H2"/>
<accession>A0A0F8X8H2</accession>
<gene>
    <name evidence="1" type="ORF">LCGC14_3056250</name>
</gene>
<protein>
    <submittedName>
        <fullName evidence="1">Uncharacterized protein</fullName>
    </submittedName>
</protein>
<sequence>MSWTVHKTLITVQGRIVNTTRVTGNTTLDGTHHNVFCDTDGGPITITLPAGVDGTHYRIINTGSSANDVTVTPDGAEDILGANSSVVLVDGNVLVVVFESTEGWW</sequence>
<organism evidence="1">
    <name type="scientific">marine sediment metagenome</name>
    <dbReference type="NCBI Taxonomy" id="412755"/>
    <lineage>
        <taxon>unclassified sequences</taxon>
        <taxon>metagenomes</taxon>
        <taxon>ecological metagenomes</taxon>
    </lineage>
</organism>